<dbReference type="EMBL" id="HBKN01046649">
    <property type="protein sequence ID" value="CAE2336399.1"/>
    <property type="molecule type" value="Transcribed_RNA"/>
</dbReference>
<keyword evidence="1" id="KW-0472">Membrane</keyword>
<gene>
    <name evidence="2" type="ORF">GTHE00462_LOCUS36430</name>
</gene>
<sequence>MASVRALVGGGMGMAAILLTMMMMYATEDSTSRTMQYKEGRSTLIQRGRALLQRNPALRKQVIRALHDRKTRVALKQQLTILCDEGRSHPEYWALKTVLDKVDGGEDDSDVIHADGSFDEPSYAQDWDDDSWSDGFQGLHISQDDKFSDEGLGISFSDNDSIQNW</sequence>
<proteinExistence type="predicted"/>
<evidence type="ECO:0000313" key="2">
    <source>
        <dbReference type="EMBL" id="CAE2336399.1"/>
    </source>
</evidence>
<dbReference type="AlphaFoldDB" id="A0A7S4UY77"/>
<keyword evidence="1" id="KW-1133">Transmembrane helix</keyword>
<protein>
    <submittedName>
        <fullName evidence="2">Uncharacterized protein</fullName>
    </submittedName>
</protein>
<feature type="transmembrane region" description="Helical" evidence="1">
    <location>
        <begin position="6"/>
        <end position="26"/>
    </location>
</feature>
<evidence type="ECO:0000256" key="1">
    <source>
        <dbReference type="SAM" id="Phobius"/>
    </source>
</evidence>
<reference evidence="2" key="1">
    <citation type="submission" date="2021-01" db="EMBL/GenBank/DDBJ databases">
        <authorList>
            <person name="Corre E."/>
            <person name="Pelletier E."/>
            <person name="Niang G."/>
            <person name="Scheremetjew M."/>
            <person name="Finn R."/>
            <person name="Kale V."/>
            <person name="Holt S."/>
            <person name="Cochrane G."/>
            <person name="Meng A."/>
            <person name="Brown T."/>
            <person name="Cohen L."/>
        </authorList>
    </citation>
    <scope>NUCLEOTIDE SEQUENCE</scope>
    <source>
        <strain evidence="2">CCMP 2712</strain>
    </source>
</reference>
<accession>A0A7S4UY77</accession>
<organism evidence="2">
    <name type="scientific">Guillardia theta</name>
    <name type="common">Cryptophyte</name>
    <name type="synonym">Cryptomonas phi</name>
    <dbReference type="NCBI Taxonomy" id="55529"/>
    <lineage>
        <taxon>Eukaryota</taxon>
        <taxon>Cryptophyceae</taxon>
        <taxon>Pyrenomonadales</taxon>
        <taxon>Geminigeraceae</taxon>
        <taxon>Guillardia</taxon>
    </lineage>
</organism>
<keyword evidence="1" id="KW-0812">Transmembrane</keyword>
<name>A0A7S4UY77_GUITH</name>